<evidence type="ECO:0000256" key="1">
    <source>
        <dbReference type="ARBA" id="ARBA00008027"/>
    </source>
</evidence>
<dbReference type="OrthoDB" id="9801083at2"/>
<dbReference type="Proteomes" id="UP000065734">
    <property type="component" value="Chromosome I"/>
</dbReference>
<proteinExistence type="inferred from homology"/>
<evidence type="ECO:0000256" key="2">
    <source>
        <dbReference type="ARBA" id="ARBA00023231"/>
    </source>
</evidence>
<keyword evidence="5" id="KW-1185">Reference proteome</keyword>
<accession>A0A0H5BCV3</accession>
<dbReference type="GO" id="GO:0009399">
    <property type="term" value="P:nitrogen fixation"/>
    <property type="evidence" value="ECO:0007669"/>
    <property type="project" value="InterPro"/>
</dbReference>
<evidence type="ECO:0000313" key="3">
    <source>
        <dbReference type="EMBL" id="BAS00026.1"/>
    </source>
</evidence>
<name>A0A0H5BCV3_BLAVI</name>
<dbReference type="RefSeq" id="WP_055037723.1">
    <property type="nucleotide sequence ID" value="NZ_AP014854.2"/>
</dbReference>
<protein>
    <submittedName>
        <fullName evidence="4">NifZ domain protein</fullName>
    </submittedName>
    <submittedName>
        <fullName evidence="3">NifZ protein</fullName>
    </submittedName>
</protein>
<reference evidence="3" key="1">
    <citation type="journal article" date="2015" name="Genome Announc.">
        <title>Complete Genome Sequence of the Bacteriochlorophyll b-Producing Photosynthetic Bacterium Blastochloris viridis.</title>
        <authorList>
            <person name="Tsukatani Y."/>
            <person name="Hirose Y."/>
            <person name="Harada J."/>
            <person name="Misawa N."/>
            <person name="Mori K."/>
            <person name="Inoue K."/>
            <person name="Tamiaki H."/>
        </authorList>
    </citation>
    <scope>NUCLEOTIDE SEQUENCE [LARGE SCALE GENOMIC DNA]</scope>
    <source>
        <strain evidence="3">DSM 133</strain>
    </source>
</reference>
<organism evidence="4 5">
    <name type="scientific">Blastochloris viridis</name>
    <name type="common">Rhodopseudomonas viridis</name>
    <dbReference type="NCBI Taxonomy" id="1079"/>
    <lineage>
        <taxon>Bacteria</taxon>
        <taxon>Pseudomonadati</taxon>
        <taxon>Pseudomonadota</taxon>
        <taxon>Alphaproteobacteria</taxon>
        <taxon>Hyphomicrobiales</taxon>
        <taxon>Blastochloridaceae</taxon>
        <taxon>Blastochloris</taxon>
    </lineage>
</organism>
<dbReference type="AlphaFoldDB" id="A0A0H5BCV3"/>
<dbReference type="STRING" id="1079.BVIR_2286"/>
<dbReference type="EMBL" id="AP014854">
    <property type="protein sequence ID" value="BAS00026.1"/>
    <property type="molecule type" value="Genomic_DNA"/>
</dbReference>
<dbReference type="EMBL" id="LN907867">
    <property type="protein sequence ID" value="CUU42718.1"/>
    <property type="molecule type" value="Genomic_DNA"/>
</dbReference>
<keyword evidence="2" id="KW-0535">Nitrogen fixation</keyword>
<dbReference type="PATRIC" id="fig|1079.6.peg.2381"/>
<sequence length="102" mass="11306">MITDEPMEVYDPPVFSPGEKVRATKYVKNDGTYPLKEIGEVLVAKGDVGYVRDIGSFLQRFYVYAVEFVDRGTIVGMRGKELVSLDKVAEPVTPPARIEPGP</sequence>
<evidence type="ECO:0000313" key="4">
    <source>
        <dbReference type="EMBL" id="CUU42718.1"/>
    </source>
</evidence>
<dbReference type="KEGG" id="bvr:BVIR_2286"/>
<evidence type="ECO:0000313" key="5">
    <source>
        <dbReference type="Proteomes" id="UP000065734"/>
    </source>
</evidence>
<comment type="similarity">
    <text evidence="1">Belongs to the NifZ family.</text>
</comment>
<reference evidence="4" key="2">
    <citation type="submission" date="2015-11" db="EMBL/GenBank/DDBJ databases">
        <authorList>
            <person name="Zhang Y."/>
            <person name="Guo Z."/>
        </authorList>
    </citation>
    <scope>NUCLEOTIDE SEQUENCE</scope>
    <source>
        <strain evidence="4">1</strain>
    </source>
</reference>
<reference evidence="5" key="3">
    <citation type="journal article" date="2016" name="Genome Announc.">
        <title>Revised genome sequence of the purple photosynthetic bacterium Blastochloris viridis.</title>
        <authorList>
            <person name="Liu L.N."/>
            <person name="Faulkner M."/>
            <person name="Liu X."/>
            <person name="Huang F."/>
            <person name="Darby A.C."/>
            <person name="Hall N."/>
        </authorList>
    </citation>
    <scope>NUCLEOTIDE SEQUENCE [LARGE SCALE GENOMIC DNA]</scope>
    <source>
        <strain evidence="5">ATCC 19567 / DSM 133 / F</strain>
    </source>
</reference>
<dbReference type="Pfam" id="PF04319">
    <property type="entry name" value="NifZ"/>
    <property type="match status" value="1"/>
</dbReference>
<gene>
    <name evidence="3" type="ORF">BV133_2432</name>
    <name evidence="4" type="ORF">BVIRIDIS_17320</name>
</gene>
<dbReference type="InterPro" id="IPR007415">
    <property type="entry name" value="Nitrogenase_MoFe_mat_NifZ"/>
</dbReference>